<dbReference type="AlphaFoldDB" id="A0A835Z376"/>
<feature type="compositionally biased region" description="Low complexity" evidence="1">
    <location>
        <begin position="42"/>
        <end position="60"/>
    </location>
</feature>
<evidence type="ECO:0000313" key="2">
    <source>
        <dbReference type="EMBL" id="KAG5185384.1"/>
    </source>
</evidence>
<dbReference type="PANTHER" id="PTHR24330">
    <property type="entry name" value="HOMEOBOX PROTEIN BARH-LIKE"/>
    <property type="match status" value="1"/>
</dbReference>
<dbReference type="InterPro" id="IPR052145">
    <property type="entry name" value="Mediator/Homeobox_domain"/>
</dbReference>
<feature type="compositionally biased region" description="Low complexity" evidence="1">
    <location>
        <begin position="256"/>
        <end position="301"/>
    </location>
</feature>
<evidence type="ECO:0000256" key="1">
    <source>
        <dbReference type="SAM" id="MobiDB-lite"/>
    </source>
</evidence>
<feature type="region of interest" description="Disordered" evidence="1">
    <location>
        <begin position="1"/>
        <end position="125"/>
    </location>
</feature>
<gene>
    <name evidence="2" type="ORF">JKP88DRAFT_348335</name>
</gene>
<reference evidence="2" key="1">
    <citation type="submission" date="2021-02" db="EMBL/GenBank/DDBJ databases">
        <title>First Annotated Genome of the Yellow-green Alga Tribonema minus.</title>
        <authorList>
            <person name="Mahan K.M."/>
        </authorList>
    </citation>
    <scope>NUCLEOTIDE SEQUENCE</scope>
    <source>
        <strain evidence="2">UTEX B ZZ1240</strain>
    </source>
</reference>
<organism evidence="2 3">
    <name type="scientific">Tribonema minus</name>
    <dbReference type="NCBI Taxonomy" id="303371"/>
    <lineage>
        <taxon>Eukaryota</taxon>
        <taxon>Sar</taxon>
        <taxon>Stramenopiles</taxon>
        <taxon>Ochrophyta</taxon>
        <taxon>PX clade</taxon>
        <taxon>Xanthophyceae</taxon>
        <taxon>Tribonematales</taxon>
        <taxon>Tribonemataceae</taxon>
        <taxon>Tribonema</taxon>
    </lineage>
</organism>
<feature type="compositionally biased region" description="Pro residues" evidence="1">
    <location>
        <begin position="31"/>
        <end position="41"/>
    </location>
</feature>
<comment type="caution">
    <text evidence="2">The sequence shown here is derived from an EMBL/GenBank/DDBJ whole genome shotgun (WGS) entry which is preliminary data.</text>
</comment>
<feature type="compositionally biased region" description="Gly residues" evidence="1">
    <location>
        <begin position="70"/>
        <end position="80"/>
    </location>
</feature>
<dbReference type="OrthoDB" id="265955at2759"/>
<keyword evidence="3" id="KW-1185">Reference proteome</keyword>
<feature type="region of interest" description="Disordered" evidence="1">
    <location>
        <begin position="256"/>
        <end position="310"/>
    </location>
</feature>
<name>A0A835Z376_9STRA</name>
<accession>A0A835Z376</accession>
<sequence>MTGTSTSKPAQPLRKRSTKSPIPGDAHPLDAPHPPPNPPRPQQQQQQQQRPQQPLPSSLQEFATKTWQRSGGGGGGGGDSLPGHAAAPAQRPPSGLPLQQPAPAPQQQQQQQRSPMGLVAAMIGGPPPAGMQPWRGSGPPPMSTPVGGMALGSPPGPHAGLLPPSVQRMVPLLPPPPQPRAFPPGGGISSGGVAIAPAPSVAAAAQQQAEAAAAARRREEKAAVAARMGRPRPASALVPIAMAPAEKASAAALGAPAAGNASGSGDNGSSGAISSVGGSNSMSTSTMASGSGMPSGMAASGGASGAPSGGGGNVGGSSGGGGGSIGSGAMSACAATCIWRNCDSAAGDASAAASDGGRRAAPGRYADGMSSIDIHEKQCKELYIAQQEKLPPDQRKPLPAKPAILGAAKAAAGEDAEALLQLQNEAAAATFNDAVMEACEHCGRTFIADRLKTSGGVVAGHYGGAAARHRRMIAAGEGETAAK</sequence>
<dbReference type="PANTHER" id="PTHR24330:SF19">
    <property type="entry name" value="MEDIATOR OF RNA POLYMERASE II TRANSCRIPTION SUBUNIT 29"/>
    <property type="match status" value="1"/>
</dbReference>
<evidence type="ECO:0000313" key="3">
    <source>
        <dbReference type="Proteomes" id="UP000664859"/>
    </source>
</evidence>
<protein>
    <submittedName>
        <fullName evidence="2">Uncharacterized protein</fullName>
    </submittedName>
</protein>
<proteinExistence type="predicted"/>
<dbReference type="Proteomes" id="UP000664859">
    <property type="component" value="Unassembled WGS sequence"/>
</dbReference>
<feature type="compositionally biased region" description="Pro residues" evidence="1">
    <location>
        <begin position="90"/>
        <end position="104"/>
    </location>
</feature>
<dbReference type="Pfam" id="PF13913">
    <property type="entry name" value="zf-C2HC_2"/>
    <property type="match status" value="1"/>
</dbReference>
<dbReference type="EMBL" id="JAFCMP010000135">
    <property type="protein sequence ID" value="KAG5185384.1"/>
    <property type="molecule type" value="Genomic_DNA"/>
</dbReference>